<gene>
    <name evidence="2" type="ORF">MBM_03119</name>
</gene>
<dbReference type="OMA" id="CTCTIGS"/>
<dbReference type="KEGG" id="mbe:MBM_03119"/>
<evidence type="ECO:0000313" key="3">
    <source>
        <dbReference type="Proteomes" id="UP000006753"/>
    </source>
</evidence>
<dbReference type="InParanoid" id="K1X1I1"/>
<dbReference type="InterPro" id="IPR015590">
    <property type="entry name" value="Aldehyde_DH_dom"/>
</dbReference>
<dbReference type="STRING" id="1072389.K1X1I1"/>
<feature type="domain" description="Aldehyde dehydrogenase" evidence="1">
    <location>
        <begin position="44"/>
        <end position="82"/>
    </location>
</feature>
<dbReference type="Pfam" id="PF00171">
    <property type="entry name" value="Aldedh"/>
    <property type="match status" value="1"/>
</dbReference>
<proteinExistence type="predicted"/>
<name>K1X1I1_MARBU</name>
<dbReference type="HOGENOM" id="CLU_2373214_0_0_1"/>
<sequence>MSASTSTAISTSTCTCTIGSFNFVTFNHCINAEFPDTEHHRWGINPSNREILPSVPIATLEDLDKAVTAARAAFKLWSKVSWEFLLLLYLFTSGG</sequence>
<dbReference type="RefSeq" id="XP_007291008.1">
    <property type="nucleotide sequence ID" value="XM_007290946.1"/>
</dbReference>
<keyword evidence="3" id="KW-1185">Reference proteome</keyword>
<dbReference type="GeneID" id="18759054"/>
<dbReference type="OrthoDB" id="310895at2759"/>
<evidence type="ECO:0000313" key="2">
    <source>
        <dbReference type="EMBL" id="EKD18877.1"/>
    </source>
</evidence>
<dbReference type="SUPFAM" id="SSF53720">
    <property type="entry name" value="ALDH-like"/>
    <property type="match status" value="1"/>
</dbReference>
<evidence type="ECO:0000259" key="1">
    <source>
        <dbReference type="Pfam" id="PF00171"/>
    </source>
</evidence>
<dbReference type="GO" id="GO:0016491">
    <property type="term" value="F:oxidoreductase activity"/>
    <property type="evidence" value="ECO:0007669"/>
    <property type="project" value="InterPro"/>
</dbReference>
<organism evidence="2 3">
    <name type="scientific">Marssonina brunnea f. sp. multigermtubi (strain MB_m1)</name>
    <name type="common">Marssonina leaf spot fungus</name>
    <dbReference type="NCBI Taxonomy" id="1072389"/>
    <lineage>
        <taxon>Eukaryota</taxon>
        <taxon>Fungi</taxon>
        <taxon>Dikarya</taxon>
        <taxon>Ascomycota</taxon>
        <taxon>Pezizomycotina</taxon>
        <taxon>Leotiomycetes</taxon>
        <taxon>Helotiales</taxon>
        <taxon>Drepanopezizaceae</taxon>
        <taxon>Drepanopeziza</taxon>
    </lineage>
</organism>
<reference evidence="2 3" key="1">
    <citation type="journal article" date="2012" name="BMC Genomics">
        <title>Sequencing the genome of Marssonina brunnea reveals fungus-poplar co-evolution.</title>
        <authorList>
            <person name="Zhu S."/>
            <person name="Cao Y.-Z."/>
            <person name="Jiang C."/>
            <person name="Tan B.-Y."/>
            <person name="Wang Z."/>
            <person name="Feng S."/>
            <person name="Zhang L."/>
            <person name="Su X.-H."/>
            <person name="Brejova B."/>
            <person name="Vinar T."/>
            <person name="Xu M."/>
            <person name="Wang M.-X."/>
            <person name="Zhang S.-G."/>
            <person name="Huang M.-R."/>
            <person name="Wu R."/>
            <person name="Zhou Y."/>
        </authorList>
    </citation>
    <scope>NUCLEOTIDE SEQUENCE [LARGE SCALE GENOMIC DNA]</scope>
    <source>
        <strain evidence="2 3">MB_m1</strain>
    </source>
</reference>
<dbReference type="InterPro" id="IPR016161">
    <property type="entry name" value="Ald_DH/histidinol_DH"/>
</dbReference>
<dbReference type="EMBL" id="JH921432">
    <property type="protein sequence ID" value="EKD18877.1"/>
    <property type="molecule type" value="Genomic_DNA"/>
</dbReference>
<dbReference type="Proteomes" id="UP000006753">
    <property type="component" value="Unassembled WGS sequence"/>
</dbReference>
<dbReference type="InterPro" id="IPR016162">
    <property type="entry name" value="Ald_DH_N"/>
</dbReference>
<protein>
    <submittedName>
        <fullName evidence="2">Aldehyde dehydrogenase</fullName>
    </submittedName>
</protein>
<accession>K1X1I1</accession>
<dbReference type="Gene3D" id="3.40.605.10">
    <property type="entry name" value="Aldehyde Dehydrogenase, Chain A, domain 1"/>
    <property type="match status" value="1"/>
</dbReference>
<dbReference type="AlphaFoldDB" id="K1X1I1"/>